<dbReference type="SUPFAM" id="SSF50044">
    <property type="entry name" value="SH3-domain"/>
    <property type="match status" value="1"/>
</dbReference>
<feature type="compositionally biased region" description="Basic residues" evidence="1">
    <location>
        <begin position="263"/>
        <end position="274"/>
    </location>
</feature>
<reference evidence="2 3" key="1">
    <citation type="submission" date="2016-08" db="EMBL/GenBank/DDBJ databases">
        <title>A Parts List for Fungal Cellulosomes Revealed by Comparative Genomics.</title>
        <authorList>
            <consortium name="DOE Joint Genome Institute"/>
            <person name="Haitjema C.H."/>
            <person name="Gilmore S.P."/>
            <person name="Henske J.K."/>
            <person name="Solomon K.V."/>
            <person name="De Groot R."/>
            <person name="Kuo A."/>
            <person name="Mondo S.J."/>
            <person name="Salamov A.A."/>
            <person name="Labutti K."/>
            <person name="Zhao Z."/>
            <person name="Chiniquy J."/>
            <person name="Barry K."/>
            <person name="Brewer H.M."/>
            <person name="Purvine S.O."/>
            <person name="Wright A.T."/>
            <person name="Boxma B."/>
            <person name="Van Alen T."/>
            <person name="Hackstein J.H."/>
            <person name="Baker S.E."/>
            <person name="Grigoriev I.V."/>
            <person name="O'Malley M.A."/>
        </authorList>
    </citation>
    <scope>NUCLEOTIDE SEQUENCE [LARGE SCALE GENOMIC DNA]</scope>
    <source>
        <strain evidence="2 3">G1</strain>
    </source>
</reference>
<dbReference type="OrthoDB" id="5340910at2759"/>
<sequence length="489" mass="55522">MKLAPSIIETIVKYALPNAKDNDSKADLDNLLGQVTNITKLLGSREAPEGQTREISKDGEEIVEEYLIEEGEDGKPKKTVKRTTYRNGVPVHEEFDEVSEIPDDAMETEEVVEEYEIEEGKEKTLKKTVFKNGVQVSEESTTEGKPNFRFRIPPSEGIRSLNNENNTTTTTTTTTDTNDIKTTNTNNADISNTHNSYTTPITTTTTNNTTSYIPTTNTTSTIDGEEYEYEYEALPSITEEDESQPMEDNRMMETTSSTEARNFRKRQLPKRSSSKRLSAELKAAVIAEIAKLESEINEETKYIPQPRKQSISQGIERKTSRKQSMPQSLERKESKQSIKAMAEGCLVRKPSNASSIRSNYSVEDWSGPVFEKKVFEVILEHTPQLPDEVKLNLGDLVEVKQVFEDGWAYGINTATKVDGTFPVICLGEEREPNKNGRYVPRLIRVFQAREEAGKKEIEDEEKFKQDLTEFAKKKKEYKLKKQHKHSSKQ</sequence>
<dbReference type="AlphaFoldDB" id="A0A1Y2ERM7"/>
<dbReference type="Gene3D" id="2.30.30.40">
    <property type="entry name" value="SH3 Domains"/>
    <property type="match status" value="1"/>
</dbReference>
<organism evidence="2 3">
    <name type="scientific">Neocallimastix californiae</name>
    <dbReference type="NCBI Taxonomy" id="1754190"/>
    <lineage>
        <taxon>Eukaryota</taxon>
        <taxon>Fungi</taxon>
        <taxon>Fungi incertae sedis</taxon>
        <taxon>Chytridiomycota</taxon>
        <taxon>Chytridiomycota incertae sedis</taxon>
        <taxon>Neocallimastigomycetes</taxon>
        <taxon>Neocallimastigales</taxon>
        <taxon>Neocallimastigaceae</taxon>
        <taxon>Neocallimastix</taxon>
    </lineage>
</organism>
<evidence type="ECO:0000256" key="1">
    <source>
        <dbReference type="SAM" id="MobiDB-lite"/>
    </source>
</evidence>
<accession>A0A1Y2ERM7</accession>
<feature type="region of interest" description="Disordered" evidence="1">
    <location>
        <begin position="253"/>
        <end position="275"/>
    </location>
</feature>
<feature type="region of interest" description="Disordered" evidence="1">
    <location>
        <begin position="301"/>
        <end position="335"/>
    </location>
</feature>
<gene>
    <name evidence="2" type="ORF">LY90DRAFT_699416</name>
</gene>
<feature type="compositionally biased region" description="Low complexity" evidence="1">
    <location>
        <begin position="162"/>
        <end position="194"/>
    </location>
</feature>
<evidence type="ECO:0000313" key="2">
    <source>
        <dbReference type="EMBL" id="ORY73934.1"/>
    </source>
</evidence>
<proteinExistence type="predicted"/>
<keyword evidence="3" id="KW-1185">Reference proteome</keyword>
<evidence type="ECO:0000313" key="3">
    <source>
        <dbReference type="Proteomes" id="UP000193920"/>
    </source>
</evidence>
<comment type="caution">
    <text evidence="2">The sequence shown here is derived from an EMBL/GenBank/DDBJ whole genome shotgun (WGS) entry which is preliminary data.</text>
</comment>
<name>A0A1Y2ERM7_9FUNG</name>
<feature type="region of interest" description="Disordered" evidence="1">
    <location>
        <begin position="137"/>
        <end position="194"/>
    </location>
</feature>
<dbReference type="EMBL" id="MCOG01000031">
    <property type="protein sequence ID" value="ORY73934.1"/>
    <property type="molecule type" value="Genomic_DNA"/>
</dbReference>
<dbReference type="Proteomes" id="UP000193920">
    <property type="component" value="Unassembled WGS sequence"/>
</dbReference>
<protein>
    <submittedName>
        <fullName evidence="2">Uncharacterized protein</fullName>
    </submittedName>
</protein>
<dbReference type="InterPro" id="IPR036028">
    <property type="entry name" value="SH3-like_dom_sf"/>
</dbReference>